<evidence type="ECO:0000313" key="2">
    <source>
        <dbReference type="EMBL" id="MDI6099295.1"/>
    </source>
</evidence>
<name>A0ABT6WHV2_9ACTN</name>
<dbReference type="RefSeq" id="WP_282759415.1">
    <property type="nucleotide sequence ID" value="NZ_JASCTH010000007.1"/>
</dbReference>
<evidence type="ECO:0008006" key="4">
    <source>
        <dbReference type="Google" id="ProtNLM"/>
    </source>
</evidence>
<organism evidence="2 3">
    <name type="scientific">Actinoplanes sandaracinus</name>
    <dbReference type="NCBI Taxonomy" id="3045177"/>
    <lineage>
        <taxon>Bacteria</taxon>
        <taxon>Bacillati</taxon>
        <taxon>Actinomycetota</taxon>
        <taxon>Actinomycetes</taxon>
        <taxon>Micromonosporales</taxon>
        <taxon>Micromonosporaceae</taxon>
        <taxon>Actinoplanes</taxon>
    </lineage>
</organism>
<feature type="transmembrane region" description="Helical" evidence="1">
    <location>
        <begin position="53"/>
        <end position="73"/>
    </location>
</feature>
<comment type="caution">
    <text evidence="2">The sequence shown here is derived from an EMBL/GenBank/DDBJ whole genome shotgun (WGS) entry which is preliminary data.</text>
</comment>
<dbReference type="EMBL" id="JASCTH010000007">
    <property type="protein sequence ID" value="MDI6099295.1"/>
    <property type="molecule type" value="Genomic_DNA"/>
</dbReference>
<evidence type="ECO:0000313" key="3">
    <source>
        <dbReference type="Proteomes" id="UP001241758"/>
    </source>
</evidence>
<keyword evidence="1" id="KW-0812">Transmembrane</keyword>
<dbReference type="Proteomes" id="UP001241758">
    <property type="component" value="Unassembled WGS sequence"/>
</dbReference>
<feature type="transmembrane region" description="Helical" evidence="1">
    <location>
        <begin position="103"/>
        <end position="122"/>
    </location>
</feature>
<keyword evidence="1" id="KW-1133">Transmembrane helix</keyword>
<gene>
    <name evidence="2" type="ORF">QLQ12_11895</name>
</gene>
<accession>A0ABT6WHV2</accession>
<keyword evidence="1" id="KW-0472">Membrane</keyword>
<feature type="transmembrane region" description="Helical" evidence="1">
    <location>
        <begin position="128"/>
        <end position="146"/>
    </location>
</feature>
<proteinExistence type="predicted"/>
<sequence length="158" mass="16467">MVEERARSARRKALLGRLGGPPGPYAAVCVVLAVMVFPFRLLLDRGDPITESIAGSGLQGAMFALMSLAFTWAQRMTAAAPGSTGNPPPLTAADRSVRDRRGAIVGLGIGVPFFGGLIALCLSTGLPHAYAISFGVVLAVMAMIAIRNLHRRPPVSAS</sequence>
<protein>
    <recommendedName>
        <fullName evidence="4">MFS transporter</fullName>
    </recommendedName>
</protein>
<evidence type="ECO:0000256" key="1">
    <source>
        <dbReference type="SAM" id="Phobius"/>
    </source>
</evidence>
<feature type="transmembrane region" description="Helical" evidence="1">
    <location>
        <begin position="21"/>
        <end position="41"/>
    </location>
</feature>
<keyword evidence="3" id="KW-1185">Reference proteome</keyword>
<reference evidence="2 3" key="1">
    <citation type="submission" date="2023-05" db="EMBL/GenBank/DDBJ databases">
        <title>Actinoplanes sp. NEAU-A12 genome sequencing.</title>
        <authorList>
            <person name="Wang Z.-S."/>
        </authorList>
    </citation>
    <scope>NUCLEOTIDE SEQUENCE [LARGE SCALE GENOMIC DNA]</scope>
    <source>
        <strain evidence="2 3">NEAU-A12</strain>
    </source>
</reference>